<organism evidence="13 14">
    <name type="scientific">Thalassobaculum litoreum DSM 18839</name>
    <dbReference type="NCBI Taxonomy" id="1123362"/>
    <lineage>
        <taxon>Bacteria</taxon>
        <taxon>Pseudomonadati</taxon>
        <taxon>Pseudomonadota</taxon>
        <taxon>Alphaproteobacteria</taxon>
        <taxon>Rhodospirillales</taxon>
        <taxon>Thalassobaculaceae</taxon>
        <taxon>Thalassobaculum</taxon>
    </lineage>
</organism>
<keyword evidence="7 10" id="KW-0274">FAD</keyword>
<keyword evidence="5 10" id="KW-0949">S-adenosyl-L-methionine</keyword>
<dbReference type="GO" id="GO:0050660">
    <property type="term" value="F:flavin adenine dinucleotide binding"/>
    <property type="evidence" value="ECO:0007669"/>
    <property type="project" value="UniProtKB-UniRule"/>
</dbReference>
<protein>
    <recommendedName>
        <fullName evidence="10">tRNA 5-methylaminomethyl-2-thiouridine biosynthesis bifunctional protein MnmC</fullName>
        <shortName evidence="10">tRNA mnm(5)s(2)U biosynthesis bifunctional protein</shortName>
    </recommendedName>
    <domain>
        <recommendedName>
            <fullName evidence="10">tRNA (mnm(5)s(2)U34)-methyltransferase</fullName>
            <ecNumber evidence="10">2.1.1.61</ecNumber>
        </recommendedName>
    </domain>
    <domain>
        <recommendedName>
            <fullName evidence="10">FAD-dependent cmnm(5)s(2)U34 oxidoreductase</fullName>
            <ecNumber evidence="10">1.5.-.-</ecNumber>
        </recommendedName>
    </domain>
</protein>
<dbReference type="InterPro" id="IPR017610">
    <property type="entry name" value="tRNA_S-uridine_synth_MnmC_C"/>
</dbReference>
<evidence type="ECO:0000256" key="6">
    <source>
        <dbReference type="ARBA" id="ARBA00022694"/>
    </source>
</evidence>
<keyword evidence="2 10" id="KW-0489">Methyltransferase</keyword>
<keyword evidence="3 10" id="KW-0285">Flavoprotein</keyword>
<dbReference type="InterPro" id="IPR036188">
    <property type="entry name" value="FAD/NAD-bd_sf"/>
</dbReference>
<feature type="region of interest" description="FAD-dependent cmnm(5)s(2)U34 oxidoreductase" evidence="10">
    <location>
        <begin position="276"/>
        <end position="666"/>
    </location>
</feature>
<feature type="region of interest" description="tRNA (mnm(5)s(2)U34)-methyltransferase" evidence="10">
    <location>
        <begin position="1"/>
        <end position="250"/>
    </location>
</feature>
<dbReference type="PANTHER" id="PTHR13847">
    <property type="entry name" value="SARCOSINE DEHYDROGENASE-RELATED"/>
    <property type="match status" value="1"/>
</dbReference>
<keyword evidence="14" id="KW-1185">Reference proteome</keyword>
<keyword evidence="8 10" id="KW-0560">Oxidoreductase</keyword>
<evidence type="ECO:0000256" key="5">
    <source>
        <dbReference type="ARBA" id="ARBA00022691"/>
    </source>
</evidence>
<dbReference type="Pfam" id="PF05430">
    <property type="entry name" value="Methyltransf_30"/>
    <property type="match status" value="1"/>
</dbReference>
<feature type="domain" description="MnmC-like methyltransferase" evidence="12">
    <location>
        <begin position="130"/>
        <end position="247"/>
    </location>
</feature>
<comment type="caution">
    <text evidence="13">The sequence shown here is derived from an EMBL/GenBank/DDBJ whole genome shotgun (WGS) entry which is preliminary data.</text>
</comment>
<evidence type="ECO:0000313" key="13">
    <source>
        <dbReference type="EMBL" id="SDG02971.1"/>
    </source>
</evidence>
<comment type="cofactor">
    <cofactor evidence="10">
        <name>FAD</name>
        <dbReference type="ChEBI" id="CHEBI:57692"/>
    </cofactor>
</comment>
<dbReference type="RefSeq" id="WP_093151594.1">
    <property type="nucleotide sequence ID" value="NZ_FNBW01000009.1"/>
</dbReference>
<comment type="similarity">
    <text evidence="10">In the N-terminal section; belongs to the methyltransferase superfamily. tRNA (mnm(5)s(2)U34)-methyltransferase family.</text>
</comment>
<dbReference type="Proteomes" id="UP000198615">
    <property type="component" value="Unassembled WGS sequence"/>
</dbReference>
<dbReference type="Gene3D" id="3.30.9.10">
    <property type="entry name" value="D-Amino Acid Oxidase, subunit A, domain 2"/>
    <property type="match status" value="1"/>
</dbReference>
<evidence type="ECO:0000259" key="11">
    <source>
        <dbReference type="Pfam" id="PF01266"/>
    </source>
</evidence>
<dbReference type="EMBL" id="FNBW01000009">
    <property type="protein sequence ID" value="SDG02971.1"/>
    <property type="molecule type" value="Genomic_DNA"/>
</dbReference>
<dbReference type="InterPro" id="IPR023032">
    <property type="entry name" value="tRNA_MAMT_biosynth_bifunc_MnmC"/>
</dbReference>
<evidence type="ECO:0000259" key="12">
    <source>
        <dbReference type="Pfam" id="PF05430"/>
    </source>
</evidence>
<feature type="domain" description="FAD dependent oxidoreductase" evidence="11">
    <location>
        <begin position="272"/>
        <end position="633"/>
    </location>
</feature>
<evidence type="ECO:0000256" key="10">
    <source>
        <dbReference type="HAMAP-Rule" id="MF_01102"/>
    </source>
</evidence>
<keyword evidence="4 10" id="KW-0808">Transferase</keyword>
<dbReference type="Gene3D" id="3.50.50.60">
    <property type="entry name" value="FAD/NAD(P)-binding domain"/>
    <property type="match status" value="1"/>
</dbReference>
<proteinExistence type="inferred from homology"/>
<dbReference type="OrthoDB" id="9786494at2"/>
<dbReference type="HAMAP" id="MF_01102">
    <property type="entry name" value="MnmC"/>
    <property type="match status" value="1"/>
</dbReference>
<keyword evidence="1 10" id="KW-0963">Cytoplasm</keyword>
<comment type="similarity">
    <text evidence="10">In the C-terminal section; belongs to the DAO family.</text>
</comment>
<dbReference type="GO" id="GO:0002097">
    <property type="term" value="P:tRNA wobble base modification"/>
    <property type="evidence" value="ECO:0007669"/>
    <property type="project" value="UniProtKB-UniRule"/>
</dbReference>
<dbReference type="GO" id="GO:0016645">
    <property type="term" value="F:oxidoreductase activity, acting on the CH-NH group of donors"/>
    <property type="evidence" value="ECO:0007669"/>
    <property type="project" value="InterPro"/>
</dbReference>
<evidence type="ECO:0000256" key="7">
    <source>
        <dbReference type="ARBA" id="ARBA00022827"/>
    </source>
</evidence>
<gene>
    <name evidence="10" type="primary">mnmC</name>
    <name evidence="13" type="ORF">SAMN05660686_03112</name>
</gene>
<dbReference type="InterPro" id="IPR006076">
    <property type="entry name" value="FAD-dep_OxRdtase"/>
</dbReference>
<sequence>MTDTASDPPAASRLDAADPGLSLRDGVPVSTRFDDVYFSREDGLAETAHVFLRGCGLPDAWRGGLGTVTPRLFTVAETGFGTGLNFLATWQLWREARPAGGILHYVAVEGFPLSRTQLCETLSAFPGLGAFAARLRARYPEPATAGHHRIWFEEERLCLTLLIGEAAAALNGLEARVDAWFLDGFAPARNPSMWRPAVLEQVARLSGPGTRLASFTAAGAVRRGLAELGFTVEKRPGHGRKRDCIAARFTGPRRPATGEPWYAPPSPLRPGRVAVIGAGIAGAAVVGALARRGVEAVWLDRHGRIAAEASGNPAGLVMARPTADGDVQGALSAAAFRFALNQASRSGVPIGGDGVLELAPDDAVLGRFQDMADAGHLAPISAALVDAGPAGEIAGVALDRPALWHRTGGWVAPRAWSAALSGPHRPARSTVAGLTHDPAGWALRDADGRTLDRADAVILASAMLSPALAPAARLPLEAIRGQITRLAATTASSRLRSCISFGGYLSPAIGGTHVTGATYTRGGFEPAGWPVAVQAEDHRRTLGLLPSALSRLFDAAPSVLGGRAAVRAVTPDRQPIAGPLCDAAGLVDAYGHLRVDARRLDGGPPPFLEGLFAVTGLGSRGLVTAPLMAELAVSQLLGEPWPVDRAMAACVHPNRFTIRDLRRRRI</sequence>
<evidence type="ECO:0000256" key="1">
    <source>
        <dbReference type="ARBA" id="ARBA00022490"/>
    </source>
</evidence>
<dbReference type="EC" id="1.5.-.-" evidence="10"/>
<name>A0A8G2BKP0_9PROT</name>
<evidence type="ECO:0000256" key="8">
    <source>
        <dbReference type="ARBA" id="ARBA00023002"/>
    </source>
</evidence>
<dbReference type="GO" id="GO:0032259">
    <property type="term" value="P:methylation"/>
    <property type="evidence" value="ECO:0007669"/>
    <property type="project" value="UniProtKB-KW"/>
</dbReference>
<dbReference type="PANTHER" id="PTHR13847:SF283">
    <property type="entry name" value="TRNA 5-METHYLAMINOMETHYL-2-THIOURIDINE BIOSYNTHESIS BIFUNCTIONAL PROTEIN MNMC"/>
    <property type="match status" value="1"/>
</dbReference>
<dbReference type="Pfam" id="PF01266">
    <property type="entry name" value="DAO"/>
    <property type="match status" value="1"/>
</dbReference>
<comment type="function">
    <text evidence="10">Catalyzes the last two steps in the biosynthesis of 5-methylaminomethyl-2-thiouridine (mnm(5)s(2)U) at the wobble position (U34) in tRNA. Catalyzes the FAD-dependent demodification of cmnm(5)s(2)U34 to nm(5)s(2)U34, followed by the transfer of a methyl group from S-adenosyl-L-methionine to nm(5)s(2)U34, to form mnm(5)s(2)U34.</text>
</comment>
<dbReference type="NCBIfam" id="NF033855">
    <property type="entry name" value="tRNA_MNMC2"/>
    <property type="match status" value="1"/>
</dbReference>
<accession>A0A8G2BKP0</accession>
<evidence type="ECO:0000256" key="3">
    <source>
        <dbReference type="ARBA" id="ARBA00022630"/>
    </source>
</evidence>
<dbReference type="GO" id="GO:0004808">
    <property type="term" value="F:tRNA (5-methylaminomethyl-2-thiouridylate)(34)-methyltransferase activity"/>
    <property type="evidence" value="ECO:0007669"/>
    <property type="project" value="UniProtKB-EC"/>
</dbReference>
<dbReference type="InterPro" id="IPR029063">
    <property type="entry name" value="SAM-dependent_MTases_sf"/>
</dbReference>
<dbReference type="Gene3D" id="3.40.50.150">
    <property type="entry name" value="Vaccinia Virus protein VP39"/>
    <property type="match status" value="1"/>
</dbReference>
<reference evidence="13 14" key="1">
    <citation type="submission" date="2016-10" db="EMBL/GenBank/DDBJ databases">
        <authorList>
            <person name="Varghese N."/>
            <person name="Submissions S."/>
        </authorList>
    </citation>
    <scope>NUCLEOTIDE SEQUENCE [LARGE SCALE GENOMIC DNA]</scope>
    <source>
        <strain evidence="13 14">DSM 18839</strain>
    </source>
</reference>
<evidence type="ECO:0000313" key="14">
    <source>
        <dbReference type="Proteomes" id="UP000198615"/>
    </source>
</evidence>
<dbReference type="EC" id="2.1.1.61" evidence="10"/>
<dbReference type="NCBIfam" id="TIGR03197">
    <property type="entry name" value="MnmC_Cterm"/>
    <property type="match status" value="1"/>
</dbReference>
<dbReference type="InterPro" id="IPR008471">
    <property type="entry name" value="MnmC-like_methylTransf"/>
</dbReference>
<evidence type="ECO:0000256" key="4">
    <source>
        <dbReference type="ARBA" id="ARBA00022679"/>
    </source>
</evidence>
<keyword evidence="6 10" id="KW-0819">tRNA processing</keyword>
<evidence type="ECO:0000256" key="9">
    <source>
        <dbReference type="ARBA" id="ARBA00023268"/>
    </source>
</evidence>
<dbReference type="AlphaFoldDB" id="A0A8G2BKP0"/>
<comment type="subcellular location">
    <subcellularLocation>
        <location evidence="10">Cytoplasm</location>
    </subcellularLocation>
</comment>
<dbReference type="SUPFAM" id="SSF51905">
    <property type="entry name" value="FAD/NAD(P)-binding domain"/>
    <property type="match status" value="1"/>
</dbReference>
<comment type="catalytic activity">
    <reaction evidence="10">
        <text>5-aminomethyl-2-thiouridine(34) in tRNA + S-adenosyl-L-methionine = 5-methylaminomethyl-2-thiouridine(34) in tRNA + S-adenosyl-L-homocysteine + H(+)</text>
        <dbReference type="Rhea" id="RHEA:19569"/>
        <dbReference type="Rhea" id="RHEA-COMP:10195"/>
        <dbReference type="Rhea" id="RHEA-COMP:10197"/>
        <dbReference type="ChEBI" id="CHEBI:15378"/>
        <dbReference type="ChEBI" id="CHEBI:57856"/>
        <dbReference type="ChEBI" id="CHEBI:59789"/>
        <dbReference type="ChEBI" id="CHEBI:74454"/>
        <dbReference type="ChEBI" id="CHEBI:74455"/>
        <dbReference type="EC" id="2.1.1.61"/>
    </reaction>
</comment>
<keyword evidence="9 10" id="KW-0511">Multifunctional enzyme</keyword>
<evidence type="ECO:0000256" key="2">
    <source>
        <dbReference type="ARBA" id="ARBA00022603"/>
    </source>
</evidence>
<dbReference type="InterPro" id="IPR047785">
    <property type="entry name" value="tRNA_MNMC2"/>
</dbReference>
<dbReference type="NCBIfam" id="NF002481">
    <property type="entry name" value="PRK01747.1-2"/>
    <property type="match status" value="1"/>
</dbReference>
<dbReference type="GO" id="GO:0005737">
    <property type="term" value="C:cytoplasm"/>
    <property type="evidence" value="ECO:0007669"/>
    <property type="project" value="UniProtKB-SubCell"/>
</dbReference>